<dbReference type="EMBL" id="OCNK01000006">
    <property type="protein sequence ID" value="SOE03348.1"/>
    <property type="molecule type" value="Genomic_DNA"/>
</dbReference>
<organism evidence="1 2">
    <name type="scientific">Blastococcus haudaquaticus</name>
    <dbReference type="NCBI Taxonomy" id="1938745"/>
    <lineage>
        <taxon>Bacteria</taxon>
        <taxon>Bacillati</taxon>
        <taxon>Actinomycetota</taxon>
        <taxon>Actinomycetes</taxon>
        <taxon>Geodermatophilales</taxon>
        <taxon>Geodermatophilaceae</taxon>
        <taxon>Blastococcus</taxon>
    </lineage>
</organism>
<dbReference type="AlphaFoldDB" id="A0A286H6F0"/>
<dbReference type="RefSeq" id="WP_097185801.1">
    <property type="nucleotide sequence ID" value="NZ_OCNK01000006.1"/>
</dbReference>
<dbReference type="InterPro" id="IPR015947">
    <property type="entry name" value="PUA-like_sf"/>
</dbReference>
<name>A0A286H6F0_9ACTN</name>
<evidence type="ECO:0008006" key="3">
    <source>
        <dbReference type="Google" id="ProtNLM"/>
    </source>
</evidence>
<dbReference type="Proteomes" id="UP000219482">
    <property type="component" value="Unassembled WGS sequence"/>
</dbReference>
<proteinExistence type="predicted"/>
<protein>
    <recommendedName>
        <fullName evidence="3">EVE domain-containing protein</fullName>
    </recommendedName>
</protein>
<gene>
    <name evidence="1" type="ORF">SAMN06272739_4110</name>
</gene>
<evidence type="ECO:0000313" key="2">
    <source>
        <dbReference type="Proteomes" id="UP000219482"/>
    </source>
</evidence>
<evidence type="ECO:0000313" key="1">
    <source>
        <dbReference type="EMBL" id="SOE03348.1"/>
    </source>
</evidence>
<reference evidence="2" key="1">
    <citation type="submission" date="2017-09" db="EMBL/GenBank/DDBJ databases">
        <authorList>
            <person name="Varghese N."/>
            <person name="Submissions S."/>
        </authorList>
    </citation>
    <scope>NUCLEOTIDE SEQUENCE [LARGE SCALE GENOMIC DNA]</scope>
    <source>
        <strain evidence="2">DSM 44270</strain>
    </source>
</reference>
<keyword evidence="2" id="KW-1185">Reference proteome</keyword>
<dbReference type="OrthoDB" id="4464348at2"/>
<accession>A0A286H6F0</accession>
<dbReference type="SUPFAM" id="SSF88697">
    <property type="entry name" value="PUA domain-like"/>
    <property type="match status" value="1"/>
</dbReference>
<sequence length="146" mass="15896">MRRLSPGDVACWVLKTTRPPSAIDPGWTATAARDLDRCVRRSYRLALMAPGQPCLLWLSGRDRPGVHALGEVAGDVEERADGPVVPVRLTLLDVPVPRVELLADPRMRDAEVLRMPAGSNPSWLSAQEYAAVLDRAGQPGLGRWAP</sequence>